<protein>
    <submittedName>
        <fullName evidence="1">Uncharacterized protein</fullName>
    </submittedName>
</protein>
<dbReference type="EMBL" id="BFBR01000010">
    <property type="protein sequence ID" value="GBF59137.1"/>
    <property type="molecule type" value="Genomic_DNA"/>
</dbReference>
<gene>
    <name evidence="1" type="ORF">PbB2_02829</name>
</gene>
<dbReference type="Proteomes" id="UP000245086">
    <property type="component" value="Unassembled WGS sequence"/>
</dbReference>
<evidence type="ECO:0000313" key="1">
    <source>
        <dbReference type="EMBL" id="GBF59137.1"/>
    </source>
</evidence>
<organism evidence="1 2">
    <name type="scientific">Candidatus Phycosocius bacilliformis</name>
    <dbReference type="NCBI Taxonomy" id="1445552"/>
    <lineage>
        <taxon>Bacteria</taxon>
        <taxon>Pseudomonadati</taxon>
        <taxon>Pseudomonadota</taxon>
        <taxon>Alphaproteobacteria</taxon>
        <taxon>Caulobacterales</taxon>
        <taxon>Caulobacterales incertae sedis</taxon>
        <taxon>Candidatus Phycosocius</taxon>
    </lineage>
</organism>
<reference evidence="1 2" key="1">
    <citation type="journal article" date="2018" name="Genome Announc.">
        <title>Draft Genome Sequence of "Candidatus Phycosocius bacilliformis," an Alphaproteobacterial Ectosymbiont of the Hydrocarbon-Producing Green Alga Botryococcus braunii.</title>
        <authorList>
            <person name="Tanabe Y."/>
            <person name="Yamaguchi H."/>
            <person name="Watanabe M.M."/>
        </authorList>
    </citation>
    <scope>NUCLEOTIDE SEQUENCE [LARGE SCALE GENOMIC DNA]</scope>
    <source>
        <strain evidence="1 2">BOTRYCO-2</strain>
    </source>
</reference>
<accession>A0A2P2EDK5</accession>
<dbReference type="AlphaFoldDB" id="A0A2P2EDK5"/>
<proteinExistence type="predicted"/>
<sequence length="62" mass="6947">MTKITHRCPSCGSDDVCAEASAKWDNDKQEWIMSDVHDMITCQECGYDANVEGYFEVPLASN</sequence>
<name>A0A2P2EDK5_9PROT</name>
<comment type="caution">
    <text evidence="1">The sequence shown here is derived from an EMBL/GenBank/DDBJ whole genome shotgun (WGS) entry which is preliminary data.</text>
</comment>
<keyword evidence="2" id="KW-1185">Reference proteome</keyword>
<evidence type="ECO:0000313" key="2">
    <source>
        <dbReference type="Proteomes" id="UP000245086"/>
    </source>
</evidence>